<reference evidence="1 2" key="1">
    <citation type="journal article" date="2019" name="Emerg. Microbes Infect.">
        <title>Comprehensive subspecies identification of 175 nontuberculous mycobacteria species based on 7547 genomic profiles.</title>
        <authorList>
            <person name="Matsumoto Y."/>
            <person name="Kinjo T."/>
            <person name="Motooka D."/>
            <person name="Nabeya D."/>
            <person name="Jung N."/>
            <person name="Uechi K."/>
            <person name="Horii T."/>
            <person name="Iida T."/>
            <person name="Fujita J."/>
            <person name="Nakamura S."/>
        </authorList>
    </citation>
    <scope>NUCLEOTIDE SEQUENCE [LARGE SCALE GENOMIC DNA]</scope>
    <source>
        <strain evidence="1 2">JCM 14738</strain>
    </source>
</reference>
<dbReference type="InterPro" id="IPR051049">
    <property type="entry name" value="Dienelactone_hydrolase-like"/>
</dbReference>
<dbReference type="OrthoDB" id="9787933at2"/>
<dbReference type="AlphaFoldDB" id="A0A1X1STE4"/>
<dbReference type="GO" id="GO:0016787">
    <property type="term" value="F:hydrolase activity"/>
    <property type="evidence" value="ECO:0007669"/>
    <property type="project" value="InterPro"/>
</dbReference>
<name>A0A1X1STE4_9MYCO</name>
<protein>
    <submittedName>
        <fullName evidence="1">Uncharacterized protein</fullName>
    </submittedName>
</protein>
<dbReference type="SUPFAM" id="SSF53474">
    <property type="entry name" value="alpha/beta-Hydrolases"/>
    <property type="match status" value="1"/>
</dbReference>
<dbReference type="Gene3D" id="3.40.50.1820">
    <property type="entry name" value="alpha/beta hydrolase"/>
    <property type="match status" value="1"/>
</dbReference>
<sequence>MPNIKDSVATPDGACPVQLFTPEGPDAQGPWPGVVMVPDAGGVRETFNQMAGRLAGYGYAVLLPDVYYRSGDWAPFDMVSVFGDKSERNRLFGMIGSLTQDKVTSDAAAWFDYLVSRPEVSGDRFGVCGYCMGGRISVTLAGRLPERVAAAASFHGGGLVTDTPDSPHLLADRMTGTVYVGGAENDASFTADHAEQLEKALTAAGVRHTIEWYQAAHGFAVPDNAPYDEAAAERHWAAMADTFAATLR</sequence>
<proteinExistence type="predicted"/>
<keyword evidence="2" id="KW-1185">Reference proteome</keyword>
<dbReference type="InterPro" id="IPR029058">
    <property type="entry name" value="AB_hydrolase_fold"/>
</dbReference>
<dbReference type="STRING" id="44010.AWC00_26535"/>
<gene>
    <name evidence="1" type="ORF">MCNS_16640</name>
</gene>
<dbReference type="PANTHER" id="PTHR46623">
    <property type="entry name" value="CARBOXYMETHYLENEBUTENOLIDASE-RELATED"/>
    <property type="match status" value="1"/>
</dbReference>
<accession>A0A1X1STE4</accession>
<dbReference type="EMBL" id="AP022613">
    <property type="protein sequence ID" value="BBZ38601.1"/>
    <property type="molecule type" value="Genomic_DNA"/>
</dbReference>
<dbReference type="RefSeq" id="WP_085235937.1">
    <property type="nucleotide sequence ID" value="NZ_AP022613.1"/>
</dbReference>
<dbReference type="Pfam" id="PF01738">
    <property type="entry name" value="DLH"/>
    <property type="match status" value="1"/>
</dbReference>
<evidence type="ECO:0000313" key="1">
    <source>
        <dbReference type="EMBL" id="BBZ38601.1"/>
    </source>
</evidence>
<dbReference type="Proteomes" id="UP000467385">
    <property type="component" value="Chromosome"/>
</dbReference>
<dbReference type="PANTHER" id="PTHR46623:SF10">
    <property type="entry name" value="CARBOXYMETHYLENEBUTENOLIDASE HOMOLOG"/>
    <property type="match status" value="1"/>
</dbReference>
<evidence type="ECO:0000313" key="2">
    <source>
        <dbReference type="Proteomes" id="UP000467385"/>
    </source>
</evidence>
<dbReference type="InterPro" id="IPR002925">
    <property type="entry name" value="Dienelactn_hydro"/>
</dbReference>
<organism evidence="1 2">
    <name type="scientific">Mycobacterium conspicuum</name>
    <dbReference type="NCBI Taxonomy" id="44010"/>
    <lineage>
        <taxon>Bacteria</taxon>
        <taxon>Bacillati</taxon>
        <taxon>Actinomycetota</taxon>
        <taxon>Actinomycetes</taxon>
        <taxon>Mycobacteriales</taxon>
        <taxon>Mycobacteriaceae</taxon>
        <taxon>Mycobacterium</taxon>
    </lineage>
</organism>